<proteinExistence type="predicted"/>
<comment type="caution">
    <text evidence="1">The sequence shown here is derived from an EMBL/GenBank/DDBJ whole genome shotgun (WGS) entry which is preliminary data.</text>
</comment>
<dbReference type="AlphaFoldDB" id="A0A644ZGT0"/>
<organism evidence="1">
    <name type="scientific">bioreactor metagenome</name>
    <dbReference type="NCBI Taxonomy" id="1076179"/>
    <lineage>
        <taxon>unclassified sequences</taxon>
        <taxon>metagenomes</taxon>
        <taxon>ecological metagenomes</taxon>
    </lineage>
</organism>
<sequence length="58" mass="6401">MVTMREGTKAAVGVVPKLVMGMTFWMEGEPGPYMDQVQQPAEMAAGMRRRVTLADLKT</sequence>
<protein>
    <submittedName>
        <fullName evidence="1">Uncharacterized protein</fullName>
    </submittedName>
</protein>
<gene>
    <name evidence="1" type="ORF">SDC9_86733</name>
</gene>
<reference evidence="1" key="1">
    <citation type="submission" date="2019-08" db="EMBL/GenBank/DDBJ databases">
        <authorList>
            <person name="Kucharzyk K."/>
            <person name="Murdoch R.W."/>
            <person name="Higgins S."/>
            <person name="Loffler F."/>
        </authorList>
    </citation>
    <scope>NUCLEOTIDE SEQUENCE</scope>
</reference>
<accession>A0A644ZGT0</accession>
<name>A0A644ZGT0_9ZZZZ</name>
<evidence type="ECO:0000313" key="1">
    <source>
        <dbReference type="EMBL" id="MPM40095.1"/>
    </source>
</evidence>
<dbReference type="EMBL" id="VSSQ01008874">
    <property type="protein sequence ID" value="MPM40095.1"/>
    <property type="molecule type" value="Genomic_DNA"/>
</dbReference>